<comment type="caution">
    <text evidence="1">The sequence shown here is derived from an EMBL/GenBank/DDBJ whole genome shotgun (WGS) entry which is preliminary data.</text>
</comment>
<protein>
    <recommendedName>
        <fullName evidence="3">HTH cro/C1-type domain-containing protein</fullName>
    </recommendedName>
</protein>
<dbReference type="EMBL" id="AYYO01000050">
    <property type="protein sequence ID" value="KRM54606.1"/>
    <property type="molecule type" value="Genomic_DNA"/>
</dbReference>
<keyword evidence="2" id="KW-1185">Reference proteome</keyword>
<reference evidence="1 2" key="1">
    <citation type="journal article" date="2015" name="Genome Announc.">
        <title>Expanding the biotechnology potential of lactobacilli through comparative genomics of 213 strains and associated genera.</title>
        <authorList>
            <person name="Sun Z."/>
            <person name="Harris H.M."/>
            <person name="McCann A."/>
            <person name="Guo C."/>
            <person name="Argimon S."/>
            <person name="Zhang W."/>
            <person name="Yang X."/>
            <person name="Jeffery I.B."/>
            <person name="Cooney J.C."/>
            <person name="Kagawa T.F."/>
            <person name="Liu W."/>
            <person name="Song Y."/>
            <person name="Salvetti E."/>
            <person name="Wrobel A."/>
            <person name="Rasinkangas P."/>
            <person name="Parkhill J."/>
            <person name="Rea M.C."/>
            <person name="O'Sullivan O."/>
            <person name="Ritari J."/>
            <person name="Douillard F.P."/>
            <person name="Paul Ross R."/>
            <person name="Yang R."/>
            <person name="Briner A.E."/>
            <person name="Felis G.E."/>
            <person name="de Vos W.M."/>
            <person name="Barrangou R."/>
            <person name="Klaenhammer T.R."/>
            <person name="Caufield P.W."/>
            <person name="Cui Y."/>
            <person name="Zhang H."/>
            <person name="O'Toole P.W."/>
        </authorList>
    </citation>
    <scope>NUCLEOTIDE SEQUENCE [LARGE SCALE GENOMIC DNA]</scope>
    <source>
        <strain evidence="1 2">DSM 20505</strain>
    </source>
</reference>
<dbReference type="Proteomes" id="UP000051679">
    <property type="component" value="Unassembled WGS sequence"/>
</dbReference>
<evidence type="ECO:0008006" key="3">
    <source>
        <dbReference type="Google" id="ProtNLM"/>
    </source>
</evidence>
<organism evidence="1 2">
    <name type="scientific">Lacticaseibacillus sharpeae JCM 1186 = DSM 20505</name>
    <dbReference type="NCBI Taxonomy" id="1291052"/>
    <lineage>
        <taxon>Bacteria</taxon>
        <taxon>Bacillati</taxon>
        <taxon>Bacillota</taxon>
        <taxon>Bacilli</taxon>
        <taxon>Lactobacillales</taxon>
        <taxon>Lactobacillaceae</taxon>
        <taxon>Lacticaseibacillus</taxon>
    </lineage>
</organism>
<proteinExistence type="predicted"/>
<sequence>MIAILISFSFDRMKYEPEAVKGVCNLFRCELIEEDALLNFFMGDADDSEA</sequence>
<dbReference type="PATRIC" id="fig|1291052.5.peg.2385"/>
<dbReference type="AlphaFoldDB" id="A0A0R1ZI73"/>
<gene>
    <name evidence="1" type="ORF">FC18_GL002314</name>
</gene>
<name>A0A0R1ZI73_9LACO</name>
<accession>A0A0R1ZI73</accession>
<evidence type="ECO:0000313" key="2">
    <source>
        <dbReference type="Proteomes" id="UP000051679"/>
    </source>
</evidence>
<evidence type="ECO:0000313" key="1">
    <source>
        <dbReference type="EMBL" id="KRM54606.1"/>
    </source>
</evidence>